<dbReference type="AlphaFoldDB" id="A0AAV5RIM4"/>
<dbReference type="CDD" id="cd03341">
    <property type="entry name" value="TCP1_theta"/>
    <property type="match status" value="1"/>
</dbReference>
<dbReference type="PANTHER" id="PTHR11353">
    <property type="entry name" value="CHAPERONIN"/>
    <property type="match status" value="1"/>
</dbReference>
<protein>
    <submittedName>
        <fullName evidence="8">Chaperonin-containing T-complex subunit</fullName>
    </submittedName>
</protein>
<evidence type="ECO:0000256" key="4">
    <source>
        <dbReference type="ARBA" id="ARBA00022741"/>
    </source>
</evidence>
<dbReference type="FunFam" id="3.50.7.10:FF:000008">
    <property type="entry name" value="T-complex protein 1 subunit theta"/>
    <property type="match status" value="1"/>
</dbReference>
<dbReference type="EMBL" id="BTGC01000005">
    <property type="protein sequence ID" value="GMM51370.1"/>
    <property type="molecule type" value="Genomic_DNA"/>
</dbReference>
<dbReference type="SUPFAM" id="SSF52029">
    <property type="entry name" value="GroEL apical domain-like"/>
    <property type="match status" value="1"/>
</dbReference>
<evidence type="ECO:0000313" key="8">
    <source>
        <dbReference type="EMBL" id="GMM51370.1"/>
    </source>
</evidence>
<proteinExistence type="inferred from homology"/>
<dbReference type="PRINTS" id="PR00304">
    <property type="entry name" value="TCOMPLEXTCP1"/>
</dbReference>
<comment type="subcellular location">
    <subcellularLocation>
        <location evidence="1">Cytoplasm</location>
    </subcellularLocation>
</comment>
<dbReference type="InterPro" id="IPR027410">
    <property type="entry name" value="TCP-1-like_intermed_sf"/>
</dbReference>
<dbReference type="Gene3D" id="1.10.560.10">
    <property type="entry name" value="GroEL-like equatorial domain"/>
    <property type="match status" value="1"/>
</dbReference>
<comment type="similarity">
    <text evidence="2 7">Belongs to the TCP-1 chaperonin family.</text>
</comment>
<keyword evidence="5 7" id="KW-0067">ATP-binding</keyword>
<dbReference type="Gene3D" id="3.50.7.10">
    <property type="entry name" value="GroEL"/>
    <property type="match status" value="1"/>
</dbReference>
<dbReference type="InterPro" id="IPR012721">
    <property type="entry name" value="Chap_CCT_theta"/>
</dbReference>
<accession>A0AAV5RIM4</accession>
<name>A0AAV5RIM4_STABA</name>
<dbReference type="Proteomes" id="UP001362899">
    <property type="component" value="Unassembled WGS sequence"/>
</dbReference>
<dbReference type="GO" id="GO:0140662">
    <property type="term" value="F:ATP-dependent protein folding chaperone"/>
    <property type="evidence" value="ECO:0007669"/>
    <property type="project" value="InterPro"/>
</dbReference>
<dbReference type="GO" id="GO:0005737">
    <property type="term" value="C:cytoplasm"/>
    <property type="evidence" value="ECO:0007669"/>
    <property type="project" value="UniProtKB-SubCell"/>
</dbReference>
<dbReference type="GO" id="GO:0051082">
    <property type="term" value="F:unfolded protein binding"/>
    <property type="evidence" value="ECO:0007669"/>
    <property type="project" value="InterPro"/>
</dbReference>
<dbReference type="GO" id="GO:0005524">
    <property type="term" value="F:ATP binding"/>
    <property type="evidence" value="ECO:0007669"/>
    <property type="project" value="UniProtKB-KW"/>
</dbReference>
<dbReference type="GO" id="GO:0016887">
    <property type="term" value="F:ATP hydrolysis activity"/>
    <property type="evidence" value="ECO:0007669"/>
    <property type="project" value="InterPro"/>
</dbReference>
<organism evidence="8 9">
    <name type="scientific">Starmerella bacillaris</name>
    <name type="common">Yeast</name>
    <name type="synonym">Candida zemplinina</name>
    <dbReference type="NCBI Taxonomy" id="1247836"/>
    <lineage>
        <taxon>Eukaryota</taxon>
        <taxon>Fungi</taxon>
        <taxon>Dikarya</taxon>
        <taxon>Ascomycota</taxon>
        <taxon>Saccharomycotina</taxon>
        <taxon>Dipodascomycetes</taxon>
        <taxon>Dipodascales</taxon>
        <taxon>Trichomonascaceae</taxon>
        <taxon>Starmerella</taxon>
    </lineage>
</organism>
<comment type="caution">
    <text evidence="8">The sequence shown here is derived from an EMBL/GenBank/DDBJ whole genome shotgun (WGS) entry which is preliminary data.</text>
</comment>
<keyword evidence="6 7" id="KW-0143">Chaperone</keyword>
<evidence type="ECO:0000256" key="2">
    <source>
        <dbReference type="ARBA" id="ARBA00008020"/>
    </source>
</evidence>
<dbReference type="InterPro" id="IPR027413">
    <property type="entry name" value="GROEL-like_equatorial_sf"/>
</dbReference>
<dbReference type="InterPro" id="IPR017998">
    <property type="entry name" value="Chaperone_TCP-1"/>
</dbReference>
<keyword evidence="4 7" id="KW-0547">Nucleotide-binding</keyword>
<evidence type="ECO:0000256" key="7">
    <source>
        <dbReference type="RuleBase" id="RU004187"/>
    </source>
</evidence>
<dbReference type="Gene3D" id="3.30.260.10">
    <property type="entry name" value="TCP-1-like chaperonin intermediate domain"/>
    <property type="match status" value="1"/>
</dbReference>
<dbReference type="SUPFAM" id="SSF48592">
    <property type="entry name" value="GroEL equatorial domain-like"/>
    <property type="match status" value="1"/>
</dbReference>
<dbReference type="InterPro" id="IPR027409">
    <property type="entry name" value="GroEL-like_apical_dom_sf"/>
</dbReference>
<evidence type="ECO:0000256" key="3">
    <source>
        <dbReference type="ARBA" id="ARBA00022490"/>
    </source>
</evidence>
<evidence type="ECO:0000256" key="1">
    <source>
        <dbReference type="ARBA" id="ARBA00004496"/>
    </source>
</evidence>
<evidence type="ECO:0000256" key="5">
    <source>
        <dbReference type="ARBA" id="ARBA00022840"/>
    </source>
</evidence>
<dbReference type="SUPFAM" id="SSF54849">
    <property type="entry name" value="GroEL-intermediate domain like"/>
    <property type="match status" value="1"/>
</dbReference>
<dbReference type="NCBIfam" id="TIGR02346">
    <property type="entry name" value="chap_CCT_theta"/>
    <property type="match status" value="1"/>
</dbReference>
<dbReference type="Pfam" id="PF00118">
    <property type="entry name" value="Cpn60_TCP1"/>
    <property type="match status" value="1"/>
</dbReference>
<keyword evidence="9" id="KW-1185">Reference proteome</keyword>
<evidence type="ECO:0000256" key="6">
    <source>
        <dbReference type="ARBA" id="ARBA00023186"/>
    </source>
</evidence>
<evidence type="ECO:0000313" key="9">
    <source>
        <dbReference type="Proteomes" id="UP001362899"/>
    </source>
</evidence>
<gene>
    <name evidence="8" type="ORF">DASB73_023280</name>
</gene>
<keyword evidence="3" id="KW-0963">Cytoplasm</keyword>
<sequence>MSKLQLPTVPTSGLFKQGYNSYKSEDGVVNRSIAAVREISSMIRTSVGPSGRNKIIVNNLQKIFLTSDASTILRELEIVHPAVKLVVMASQQQEAEYGDASNLVVVLTGELLNQAEDLLRIGMSASEIVSGFEVAQKHALEALEAIEVSDSKVGLDVVLRSVIASKQFGYDDLLEGLVAEAVKYVMPTKNANFNVDNIRVVKIMGSALPASKVVKGMVFPTKPEGVVQSARNAKVALYTAPFDISQTETKGTVLLHNAQEMLDFSKGEEQRMEKFVKELKDAEIGVVVCGSGLGSLALHYLNKFGILAFRVASKFDLQRLSRVTSSTLLPTLRVPEANEVGQIDVVDVEEIGGDRVTVFRQESSTSRTATIVLRGATLNFLDDVERAIDDGVAAVKSLAKGTTLVPGAGAAEMAIATSVFAQGERTAGILQHAVKSYAKAFEVVPRTLADNAGLDDSEVVSNIYAYSKTPSADGEIPAPGVDIEADSVNGVLDAKQAGIWDIAVAKKSSIQLATEAACTVLSVDQIIMAKRAGGPAMPKQGGDWDQD</sequence>
<reference evidence="8 9" key="1">
    <citation type="journal article" date="2023" name="Elife">
        <title>Identification of key yeast species and microbe-microbe interactions impacting larval growth of Drosophila in the wild.</title>
        <authorList>
            <person name="Mure A."/>
            <person name="Sugiura Y."/>
            <person name="Maeda R."/>
            <person name="Honda K."/>
            <person name="Sakurai N."/>
            <person name="Takahashi Y."/>
            <person name="Watada M."/>
            <person name="Katoh T."/>
            <person name="Gotoh A."/>
            <person name="Gotoh Y."/>
            <person name="Taniguchi I."/>
            <person name="Nakamura K."/>
            <person name="Hayashi T."/>
            <person name="Katayama T."/>
            <person name="Uemura T."/>
            <person name="Hattori Y."/>
        </authorList>
    </citation>
    <scope>NUCLEOTIDE SEQUENCE [LARGE SCALE GENOMIC DNA]</scope>
    <source>
        <strain evidence="8 9">SB-73</strain>
    </source>
</reference>
<dbReference type="InterPro" id="IPR002423">
    <property type="entry name" value="Cpn60/GroEL/TCP-1"/>
</dbReference>